<evidence type="ECO:0000313" key="2">
    <source>
        <dbReference type="Proteomes" id="UP000233398"/>
    </source>
</evidence>
<sequence length="101" mass="11189">MFRFEIPFINLRLNKSLHSKPIPLFGGDVVCSLLSPGSAALHRGANHILPLQGSFYSQNFKCGVTQNFEPLKTKYAALIILRPVFLSEERSTATNAVEESP</sequence>
<organism evidence="1 2">
    <name type="scientific">Rhodohalobacter barkolensis</name>
    <dbReference type="NCBI Taxonomy" id="2053187"/>
    <lineage>
        <taxon>Bacteria</taxon>
        <taxon>Pseudomonadati</taxon>
        <taxon>Balneolota</taxon>
        <taxon>Balneolia</taxon>
        <taxon>Balneolales</taxon>
        <taxon>Balneolaceae</taxon>
        <taxon>Rhodohalobacter</taxon>
    </lineage>
</organism>
<keyword evidence="2" id="KW-1185">Reference proteome</keyword>
<dbReference type="EMBL" id="PISP01000001">
    <property type="protein sequence ID" value="PKD44664.1"/>
    <property type="molecule type" value="Genomic_DNA"/>
</dbReference>
<accession>A0A2N0VKH0</accession>
<gene>
    <name evidence="1" type="ORF">CWD77_04155</name>
</gene>
<name>A0A2N0VKH0_9BACT</name>
<reference evidence="1 2" key="1">
    <citation type="submission" date="2017-11" db="EMBL/GenBank/DDBJ databases">
        <title>Rhodohalobacter 15182 sp. nov., isolated from a salt lake.</title>
        <authorList>
            <person name="Han S."/>
        </authorList>
    </citation>
    <scope>NUCLEOTIDE SEQUENCE [LARGE SCALE GENOMIC DNA]</scope>
    <source>
        <strain evidence="1 2">15182</strain>
    </source>
</reference>
<comment type="caution">
    <text evidence="1">The sequence shown here is derived from an EMBL/GenBank/DDBJ whole genome shotgun (WGS) entry which is preliminary data.</text>
</comment>
<dbReference type="Proteomes" id="UP000233398">
    <property type="component" value="Unassembled WGS sequence"/>
</dbReference>
<protein>
    <submittedName>
        <fullName evidence="1">Uncharacterized protein</fullName>
    </submittedName>
</protein>
<dbReference type="AlphaFoldDB" id="A0A2N0VKH0"/>
<proteinExistence type="predicted"/>
<evidence type="ECO:0000313" key="1">
    <source>
        <dbReference type="EMBL" id="PKD44664.1"/>
    </source>
</evidence>